<dbReference type="GO" id="GO:0016740">
    <property type="term" value="F:transferase activity"/>
    <property type="evidence" value="ECO:0007669"/>
    <property type="project" value="UniProtKB-KW"/>
</dbReference>
<dbReference type="EMBL" id="CP000471">
    <property type="protein sequence ID" value="ABK43132.1"/>
    <property type="molecule type" value="Genomic_DNA"/>
</dbReference>
<dbReference type="PANTHER" id="PTHR34847">
    <property type="entry name" value="NODULATION PROTEIN U"/>
    <property type="match status" value="1"/>
</dbReference>
<proteinExistence type="inferred from homology"/>
<comment type="similarity">
    <text evidence="1">Belongs to the NodU/CmcH family.</text>
</comment>
<reference evidence="4 5" key="2">
    <citation type="journal article" date="2012" name="Int. J. Syst. Evol. Microbiol.">
        <title>Magnetococcus marinus gen. nov., sp. nov., a marine, magnetotactic bacterium that represents a novel lineage (Magnetococcaceae fam. nov.; Magnetococcales ord. nov.) at the base of the Alphaproteobacteria.</title>
        <authorList>
            <person name="Bazylinski D.A."/>
            <person name="Williams T.J."/>
            <person name="Lefevre C.T."/>
            <person name="Berg R.J."/>
            <person name="Zhang C.L."/>
            <person name="Bowser S.S."/>
            <person name="Dean A.J."/>
            <person name="Beveridge T.J."/>
        </authorList>
    </citation>
    <scope>NUCLEOTIDE SEQUENCE [LARGE SCALE GENOMIC DNA]</scope>
    <source>
        <strain evidence="5">ATCC BAA-1437 / JCM 17883 / MC-1</strain>
    </source>
</reference>
<dbReference type="PANTHER" id="PTHR34847:SF1">
    <property type="entry name" value="NODULATION PROTEIN U"/>
    <property type="match status" value="1"/>
</dbReference>
<dbReference type="eggNOG" id="COG2192">
    <property type="taxonomic scope" value="Bacteria"/>
</dbReference>
<protein>
    <submittedName>
        <fullName evidence="4">Carbamoyltransferase</fullName>
    </submittedName>
</protein>
<sequence>MFVLGLNGGLGHDPSVCLMRDHEILFMAEEERYTRQKHARHQAPIHATAAALQHAGITMNDVDYIAASWMLNPTNQGALEGLLKSKSFLGLRVPKIVQSEHHLAHAMSAYFSSGYDDAAILVVDGSDAEGFSTSIYKASGYHVEKIQSFPVHDSLGHFYDAATRYLGMKNGNEGKTMGLACYGEVIDPIEPLEITEDGYQVNLSNLFPDDNDDFGTIKMWFAWFEHQFGASPYTRPEFNHNASQFHYEINFTQHQKNVAASVQRALERVLLNLAKQALHKSGSRNLVLSGGVALNCSANGFLLAQGIADSIYLMPASHDAGTALGSAQYCYQLYHPNPQKFQPLRSAALGSRFTNDDVAATLKRYNIKAKRCDDIAATTAKSLAEDKVVGWFQGAMEVGPRALGQRSILANPSRQGMLDHVNHIKGRETWRPLAPSMQREHAADYLEIADFEPFMLNARQVKQEMRNEIAAVTHVDNSCRPQMVDKQTHGRYWHMLEHLKGYTGHPVTMNTSFNLRGQPIVCTPTEAIQTFYSSGLDCLALEDFLLEK</sequence>
<keyword evidence="5" id="KW-1185">Reference proteome</keyword>
<dbReference type="Gene3D" id="3.90.870.20">
    <property type="entry name" value="Carbamoyltransferase, C-terminal domain"/>
    <property type="match status" value="1"/>
</dbReference>
<dbReference type="InterPro" id="IPR038152">
    <property type="entry name" value="Carbam_trans_C_sf"/>
</dbReference>
<dbReference type="Proteomes" id="UP000002586">
    <property type="component" value="Chromosome"/>
</dbReference>
<evidence type="ECO:0000259" key="3">
    <source>
        <dbReference type="Pfam" id="PF16861"/>
    </source>
</evidence>
<evidence type="ECO:0000313" key="4">
    <source>
        <dbReference type="EMBL" id="ABK43132.1"/>
    </source>
</evidence>
<dbReference type="Gene3D" id="3.30.420.40">
    <property type="match status" value="2"/>
</dbReference>
<evidence type="ECO:0000256" key="1">
    <source>
        <dbReference type="ARBA" id="ARBA00006129"/>
    </source>
</evidence>
<accession>A0L589</accession>
<dbReference type="InterPro" id="IPR031730">
    <property type="entry name" value="Carbam_trans_C"/>
</dbReference>
<name>A0L589_MAGMM</name>
<dbReference type="InterPro" id="IPR043129">
    <property type="entry name" value="ATPase_NBD"/>
</dbReference>
<dbReference type="OrthoDB" id="9780777at2"/>
<dbReference type="Pfam" id="PF02543">
    <property type="entry name" value="Carbam_trans_N"/>
    <property type="match status" value="2"/>
</dbReference>
<dbReference type="SUPFAM" id="SSF53067">
    <property type="entry name" value="Actin-like ATPase domain"/>
    <property type="match status" value="1"/>
</dbReference>
<feature type="domain" description="Carbamoyltransferase" evidence="2">
    <location>
        <begin position="93"/>
        <end position="327"/>
    </location>
</feature>
<evidence type="ECO:0000313" key="5">
    <source>
        <dbReference type="Proteomes" id="UP000002586"/>
    </source>
</evidence>
<evidence type="ECO:0000259" key="2">
    <source>
        <dbReference type="Pfam" id="PF02543"/>
    </source>
</evidence>
<dbReference type="InterPro" id="IPR051338">
    <property type="entry name" value="NodU/CmcH_Carbamoyltrnsfr"/>
</dbReference>
<reference evidence="5" key="1">
    <citation type="journal article" date="2009" name="Appl. Environ. Microbiol.">
        <title>Complete genome sequence of the chemolithoautotrophic marine magnetotactic coccus strain MC-1.</title>
        <authorList>
            <person name="Schubbe S."/>
            <person name="Williams T.J."/>
            <person name="Xie G."/>
            <person name="Kiss H.E."/>
            <person name="Brettin T.S."/>
            <person name="Martinez D."/>
            <person name="Ross C.A."/>
            <person name="Schuler D."/>
            <person name="Cox B.L."/>
            <person name="Nealson K.H."/>
            <person name="Bazylinski D.A."/>
        </authorList>
    </citation>
    <scope>NUCLEOTIDE SEQUENCE [LARGE SCALE GENOMIC DNA]</scope>
    <source>
        <strain evidence="5">ATCC BAA-1437 / JCM 17883 / MC-1</strain>
    </source>
</reference>
<dbReference type="HOGENOM" id="CLU_014411_2_0_5"/>
<organism evidence="4 5">
    <name type="scientific">Magnetococcus marinus (strain ATCC BAA-1437 / JCM 17883 / MC-1)</name>
    <dbReference type="NCBI Taxonomy" id="156889"/>
    <lineage>
        <taxon>Bacteria</taxon>
        <taxon>Pseudomonadati</taxon>
        <taxon>Pseudomonadota</taxon>
        <taxon>Magnetococcia</taxon>
        <taxon>Magnetococcales</taxon>
        <taxon>Magnetococcaceae</taxon>
        <taxon>Magnetococcus</taxon>
    </lineage>
</organism>
<keyword evidence="4" id="KW-0808">Transferase</keyword>
<dbReference type="AlphaFoldDB" id="A0L589"/>
<feature type="domain" description="Carbamoyltransferase" evidence="2">
    <location>
        <begin position="4"/>
        <end position="65"/>
    </location>
</feature>
<feature type="domain" description="Carbamoyltransferase C-terminal" evidence="3">
    <location>
        <begin position="380"/>
        <end position="548"/>
    </location>
</feature>
<dbReference type="InterPro" id="IPR003696">
    <property type="entry name" value="Carbtransf_dom"/>
</dbReference>
<dbReference type="Pfam" id="PF16861">
    <property type="entry name" value="Carbam_trans_C"/>
    <property type="match status" value="1"/>
</dbReference>
<gene>
    <name evidence="4" type="ordered locus">Mmc1_0611</name>
</gene>
<dbReference type="KEGG" id="mgm:Mmc1_0611"/>
<dbReference type="CDD" id="cd24098">
    <property type="entry name" value="ASKHA_NBD_TobZ_N"/>
    <property type="match status" value="1"/>
</dbReference>
<dbReference type="STRING" id="156889.Mmc1_0611"/>
<dbReference type="RefSeq" id="WP_011712299.1">
    <property type="nucleotide sequence ID" value="NC_008576.1"/>
</dbReference>